<dbReference type="SMART" id="SM00465">
    <property type="entry name" value="GIYc"/>
    <property type="match status" value="1"/>
</dbReference>
<protein>
    <submittedName>
        <fullName evidence="2">Excinuclease ABC subunit C</fullName>
    </submittedName>
</protein>
<dbReference type="EMBL" id="PEUA01000060">
    <property type="protein sequence ID" value="PIV42047.1"/>
    <property type="molecule type" value="Genomic_DNA"/>
</dbReference>
<organism evidence="2 3">
    <name type="scientific">Candidatus Nealsonbacteria bacterium CG02_land_8_20_14_3_00_40_11</name>
    <dbReference type="NCBI Taxonomy" id="1974700"/>
    <lineage>
        <taxon>Bacteria</taxon>
        <taxon>Candidatus Nealsoniibacteriota</taxon>
    </lineage>
</organism>
<dbReference type="Gene3D" id="3.40.1440.10">
    <property type="entry name" value="GIY-YIG endonuclease"/>
    <property type="match status" value="1"/>
</dbReference>
<dbReference type="InterPro" id="IPR000305">
    <property type="entry name" value="GIY-YIG_endonuc"/>
</dbReference>
<name>A0A2M7D7F2_9BACT</name>
<evidence type="ECO:0000259" key="1">
    <source>
        <dbReference type="SMART" id="SM00465"/>
    </source>
</evidence>
<sequence>MYYIYILRWKRNNQFYIGYTNDLTRRIKQHKRGGCSELIYYEAYQSEKIARQRERKLKYYGSAWRALKKRIIA</sequence>
<proteinExistence type="predicted"/>
<dbReference type="Proteomes" id="UP000230304">
    <property type="component" value="Unassembled WGS sequence"/>
</dbReference>
<gene>
    <name evidence="2" type="ORF">COS26_02675</name>
</gene>
<evidence type="ECO:0000313" key="3">
    <source>
        <dbReference type="Proteomes" id="UP000230304"/>
    </source>
</evidence>
<comment type="caution">
    <text evidence="2">The sequence shown here is derived from an EMBL/GenBank/DDBJ whole genome shotgun (WGS) entry which is preliminary data.</text>
</comment>
<dbReference type="SUPFAM" id="SSF82771">
    <property type="entry name" value="GIY-YIG endonuclease"/>
    <property type="match status" value="1"/>
</dbReference>
<reference evidence="3" key="1">
    <citation type="submission" date="2017-09" db="EMBL/GenBank/DDBJ databases">
        <title>Depth-based differentiation of microbial function through sediment-hosted aquifers and enrichment of novel symbionts in the deep terrestrial subsurface.</title>
        <authorList>
            <person name="Probst A.J."/>
            <person name="Ladd B."/>
            <person name="Jarett J.K."/>
            <person name="Geller-Mcgrath D.E."/>
            <person name="Sieber C.M.K."/>
            <person name="Emerson J.B."/>
            <person name="Anantharaman K."/>
            <person name="Thomas B.C."/>
            <person name="Malmstrom R."/>
            <person name="Stieglmeier M."/>
            <person name="Klingl A."/>
            <person name="Woyke T."/>
            <person name="Ryan C.M."/>
            <person name="Banfield J.F."/>
        </authorList>
    </citation>
    <scope>NUCLEOTIDE SEQUENCE [LARGE SCALE GENOMIC DNA]</scope>
</reference>
<dbReference type="InterPro" id="IPR035901">
    <property type="entry name" value="GIY-YIG_endonuc_sf"/>
</dbReference>
<dbReference type="Pfam" id="PF01541">
    <property type="entry name" value="GIY-YIG"/>
    <property type="match status" value="1"/>
</dbReference>
<accession>A0A2M7D7F2</accession>
<evidence type="ECO:0000313" key="2">
    <source>
        <dbReference type="EMBL" id="PIV42047.1"/>
    </source>
</evidence>
<feature type="domain" description="GIY-YIG" evidence="1">
    <location>
        <begin position="1"/>
        <end position="70"/>
    </location>
</feature>
<dbReference type="AlphaFoldDB" id="A0A2M7D7F2"/>